<organism evidence="1 2">
    <name type="scientific">Albibacterium profundi</name>
    <dbReference type="NCBI Taxonomy" id="3134906"/>
    <lineage>
        <taxon>Bacteria</taxon>
        <taxon>Pseudomonadati</taxon>
        <taxon>Bacteroidota</taxon>
        <taxon>Sphingobacteriia</taxon>
        <taxon>Sphingobacteriales</taxon>
        <taxon>Sphingobacteriaceae</taxon>
        <taxon>Albibacterium</taxon>
    </lineage>
</organism>
<dbReference type="EMBL" id="JBBVGT010000001">
    <property type="protein sequence ID" value="MFB5944380.1"/>
    <property type="molecule type" value="Genomic_DNA"/>
</dbReference>
<accession>A0ABV5CA09</accession>
<gene>
    <name evidence="1" type="ORF">WKR92_00900</name>
</gene>
<evidence type="ECO:0000313" key="2">
    <source>
        <dbReference type="Proteomes" id="UP001580928"/>
    </source>
</evidence>
<evidence type="ECO:0000313" key="1">
    <source>
        <dbReference type="EMBL" id="MFB5944380.1"/>
    </source>
</evidence>
<keyword evidence="2" id="KW-1185">Reference proteome</keyword>
<dbReference type="Pfam" id="PF12836">
    <property type="entry name" value="HHH_3"/>
    <property type="match status" value="1"/>
</dbReference>
<dbReference type="InterPro" id="IPR010994">
    <property type="entry name" value="RuvA_2-like"/>
</dbReference>
<dbReference type="RefSeq" id="WP_375555962.1">
    <property type="nucleotide sequence ID" value="NZ_JBBVGT010000001.1"/>
</dbReference>
<comment type="caution">
    <text evidence="1">The sequence shown here is derived from an EMBL/GenBank/DDBJ whole genome shotgun (WGS) entry which is preliminary data.</text>
</comment>
<protein>
    <submittedName>
        <fullName evidence="1">Helix-hairpin-helix domain-containing protein</fullName>
    </submittedName>
</protein>
<reference evidence="1 2" key="1">
    <citation type="submission" date="2024-04" db="EMBL/GenBank/DDBJ databases">
        <title>Albibacterium profundi sp. nov., isolated from sediment of the Challenger Deep of Mariana Trench.</title>
        <authorList>
            <person name="Wang Y."/>
        </authorList>
    </citation>
    <scope>NUCLEOTIDE SEQUENCE [LARGE SCALE GENOMIC DNA]</scope>
    <source>
        <strain evidence="1 2">RHL897</strain>
    </source>
</reference>
<dbReference type="Proteomes" id="UP001580928">
    <property type="component" value="Unassembled WGS sequence"/>
</dbReference>
<proteinExistence type="predicted"/>
<dbReference type="SUPFAM" id="SSF47781">
    <property type="entry name" value="RuvA domain 2-like"/>
    <property type="match status" value="1"/>
</dbReference>
<name>A0ABV5CA09_9SPHI</name>
<sequence>MMLHKFLFVTVLVAGFSICSSYSQNLPEHHQLDPVIIEDLLENVLKDDDTEIDYSELEEQLTYYLSNPINLNAATHEDLAALLFLSDLQIQDIINHREESGAYISVYELQSIASLDELSLRRLLPFVRITSETSNKTSKFKKVKHDLILRYGRILESQAGYLIDDEERSRYLGTPDHLLIRYRLRLENKFQLAINMEKDPGEEFFGGNQRQGFDYYSASLHLQNIGKFKSIVIGDYSVAFGQGLGIWNGYSFGKGAIVHNVARNGIGVRPHTSTNEVQYFRGLATTINLGSFEFSPFISYNAVDGTLTKDSIGFSSLGSSGFHRTPAEIRNRRSVDMLVYGGNLVYSSSSFKIGGTYSSIQYDKPRAPNQQLYNSFAFRGNSLSNTSLYYQYTYKNMYLFGEGAVSNGHGFGLVNGMIASLSDQLSFVGLHRFYQKDFYSFLNRPFSENSNATNEKGLYTGLIWNPNRRIEWVAYADYFRFPWVRYRVDGPSEGIDLFSHISYAPTRTSNFSIRFRYRNKQENLSDGSTVNILENVVRHQLRLQASYKISESLDFRNRAEMVAYQKGTSSAETGWMLYHDLLYQPMGKAISGNVRLAGFKTDGYNSRLYVFENNVLYAHSSIPYFNEGLRLYVNMRYRVNRKINFWIRYASFFYKDQGIGSGLNFIDGRSKSEIRLQLRFQL</sequence>